<dbReference type="GO" id="GO:0030420">
    <property type="term" value="P:establishment of competence for transformation"/>
    <property type="evidence" value="ECO:0007669"/>
    <property type="project" value="InterPro"/>
</dbReference>
<evidence type="ECO:0000313" key="8">
    <source>
        <dbReference type="EMBL" id="AOU98017.1"/>
    </source>
</evidence>
<feature type="transmembrane region" description="Helical" evidence="6">
    <location>
        <begin position="48"/>
        <end position="69"/>
    </location>
</feature>
<dbReference type="PANTHER" id="PTHR30619:SF1">
    <property type="entry name" value="RECOMBINATION PROTEIN 2"/>
    <property type="match status" value="1"/>
</dbReference>
<dbReference type="NCBIfam" id="TIGR00361">
    <property type="entry name" value="ComEC_Rec2"/>
    <property type="match status" value="1"/>
</dbReference>
<dbReference type="GO" id="GO:0005886">
    <property type="term" value="C:plasma membrane"/>
    <property type="evidence" value="ECO:0007669"/>
    <property type="project" value="UniProtKB-SubCell"/>
</dbReference>
<accession>A0A1D8INH4</accession>
<keyword evidence="2" id="KW-1003">Cell membrane</keyword>
<comment type="subcellular location">
    <subcellularLocation>
        <location evidence="1">Cell membrane</location>
        <topology evidence="1">Multi-pass membrane protein</topology>
    </subcellularLocation>
</comment>
<gene>
    <name evidence="8" type="ORF">BI364_08635</name>
</gene>
<evidence type="ECO:0000313" key="9">
    <source>
        <dbReference type="Proteomes" id="UP000095401"/>
    </source>
</evidence>
<reference evidence="9" key="1">
    <citation type="submission" date="2016-09" db="EMBL/GenBank/DDBJ databases">
        <title>Acidihalobacter prosperus F5.</title>
        <authorList>
            <person name="Khaleque H.N."/>
            <person name="Ramsay J.P."/>
            <person name="Kaksonen A.H."/>
            <person name="Boxall N.J."/>
            <person name="Watkin E.L.J."/>
        </authorList>
    </citation>
    <scope>NUCLEOTIDE SEQUENCE [LARGE SCALE GENOMIC DNA]</scope>
    <source>
        <strain evidence="9">F5</strain>
    </source>
</reference>
<feature type="transmembrane region" description="Helical" evidence="6">
    <location>
        <begin position="242"/>
        <end position="261"/>
    </location>
</feature>
<dbReference type="CDD" id="cd07731">
    <property type="entry name" value="ComA-like_MBL-fold"/>
    <property type="match status" value="1"/>
</dbReference>
<dbReference type="NCBIfam" id="TIGR00360">
    <property type="entry name" value="ComEC_N-term"/>
    <property type="match status" value="1"/>
</dbReference>
<feature type="transmembrane region" description="Helical" evidence="6">
    <location>
        <begin position="474"/>
        <end position="492"/>
    </location>
</feature>
<feature type="domain" description="Metallo-beta-lactamase" evidence="7">
    <location>
        <begin position="527"/>
        <end position="708"/>
    </location>
</feature>
<evidence type="ECO:0000256" key="1">
    <source>
        <dbReference type="ARBA" id="ARBA00004651"/>
    </source>
</evidence>
<feature type="transmembrane region" description="Helical" evidence="6">
    <location>
        <begin position="349"/>
        <end position="365"/>
    </location>
</feature>
<dbReference type="EMBL" id="CP017415">
    <property type="protein sequence ID" value="AOU98017.1"/>
    <property type="molecule type" value="Genomic_DNA"/>
</dbReference>
<name>A0A1D8INH4_9GAMM</name>
<dbReference type="Proteomes" id="UP000095401">
    <property type="component" value="Chromosome"/>
</dbReference>
<dbReference type="InterPro" id="IPR001279">
    <property type="entry name" value="Metallo-B-lactamas"/>
</dbReference>
<keyword evidence="3 6" id="KW-0812">Transmembrane</keyword>
<dbReference type="InterPro" id="IPR004797">
    <property type="entry name" value="Competence_ComEC/Rec2"/>
</dbReference>
<feature type="transmembrane region" description="Helical" evidence="6">
    <location>
        <begin position="273"/>
        <end position="295"/>
    </location>
</feature>
<protein>
    <submittedName>
        <fullName evidence="8">DNA internalization-related competence protein ComEC/Rec2</fullName>
    </submittedName>
</protein>
<feature type="transmembrane region" description="Helical" evidence="6">
    <location>
        <begin position="403"/>
        <end position="424"/>
    </location>
</feature>
<evidence type="ECO:0000256" key="6">
    <source>
        <dbReference type="SAM" id="Phobius"/>
    </source>
</evidence>
<keyword evidence="4 6" id="KW-1133">Transmembrane helix</keyword>
<proteinExistence type="predicted"/>
<dbReference type="InterPro" id="IPR036866">
    <property type="entry name" value="RibonucZ/Hydroxyglut_hydro"/>
</dbReference>
<dbReference type="Pfam" id="PF13567">
    <property type="entry name" value="DUF4131"/>
    <property type="match status" value="1"/>
</dbReference>
<evidence type="ECO:0000259" key="7">
    <source>
        <dbReference type="SMART" id="SM00849"/>
    </source>
</evidence>
<dbReference type="Gene3D" id="3.60.15.10">
    <property type="entry name" value="Ribonuclease Z/Hydroxyacylglutathione hydrolase-like"/>
    <property type="match status" value="1"/>
</dbReference>
<feature type="transmembrane region" description="Helical" evidence="6">
    <location>
        <begin position="377"/>
        <end position="397"/>
    </location>
</feature>
<dbReference type="SMART" id="SM00849">
    <property type="entry name" value="Lactamase_B"/>
    <property type="match status" value="1"/>
</dbReference>
<dbReference type="KEGG" id="aprs:BI364_08635"/>
<sequence>MATGSLAFLLGILCLGLLPSLPSVTIFTLITVPLLLVAWVLRRHCPCALLFWFVFGFGWALLRADWALAQTWPAQDMHRDAVLTGVVIGVPERRDVSTRFELAVESISLNGHPVAHAPHHVRLSWYGHRPDLRPGERWRLTVRLKPAHGYLNPGGFDYEGWLFSRGIRATGYVRHGRMALRLGERLGPFERIDRWRQSLDRDLRAALPNDPNAGVISALVLGLRGGIPEDRWRVLLETGTNHLIAISGLHIGLIAGLIFAVMRRLWSAIPPFALRLSAPQAAAALALAAAGGYALMAGLSIPTQRALIMLAVALGGVMLKRRLRPAHTLALALMVVLLLDPFAVYNAGFWLSFTAVAFILYALIGRERPARAAAWINWLRVQWALGLGLLPLSIALFQRTALIAPLANLIAVPWVGLLVVPLALSGTLVLSLWPAGGAFILHLTAKLLAILWPILDWLSTLPGAHARLGLASPWILPVALAGALVVLAPRAWPARWVGLLLVAPLFVPSGDPPKQGDWRLTVLDVGQGLAVTVQTARHVLVFDAGPRYGPNFDAGEAVLVPYLRTLGISHVDRLVISHPDMDHRGGVTSLLAALPVSERIDAKGAHACRAGQTWHWDGIDFRFLHPGQGPSRGGRNDRSCVLRIDGAGGSAILIADIEKGGERRLVKRWPEGLRADLMLVPHHGSLSSSSPRLIDAIKPRIALISSGFGNRYGFPREAVVERYRARGIALYDTARSGAIRVDFKREDSAIQVDRFRRNHARFWQYQPANRISDFSARLSSEIGD</sequence>
<feature type="transmembrane region" description="Helical" evidence="6">
    <location>
        <begin position="431"/>
        <end position="454"/>
    </location>
</feature>
<keyword evidence="5 6" id="KW-0472">Membrane</keyword>
<dbReference type="PANTHER" id="PTHR30619">
    <property type="entry name" value="DNA INTERNALIZATION/COMPETENCE PROTEIN COMEC/REC2"/>
    <property type="match status" value="1"/>
</dbReference>
<evidence type="ECO:0000256" key="5">
    <source>
        <dbReference type="ARBA" id="ARBA00023136"/>
    </source>
</evidence>
<dbReference type="InterPro" id="IPR025405">
    <property type="entry name" value="DUF4131"/>
</dbReference>
<dbReference type="SUPFAM" id="SSF56281">
    <property type="entry name" value="Metallo-hydrolase/oxidoreductase"/>
    <property type="match status" value="1"/>
</dbReference>
<dbReference type="InterPro" id="IPR035681">
    <property type="entry name" value="ComA-like_MBL"/>
</dbReference>
<dbReference type="InterPro" id="IPR004477">
    <property type="entry name" value="ComEC_N"/>
</dbReference>
<dbReference type="Pfam" id="PF00753">
    <property type="entry name" value="Lactamase_B"/>
    <property type="match status" value="1"/>
</dbReference>
<feature type="transmembrane region" description="Helical" evidence="6">
    <location>
        <begin position="326"/>
        <end position="343"/>
    </location>
</feature>
<dbReference type="RefSeq" id="WP_070078393.1">
    <property type="nucleotide sequence ID" value="NZ_CP017415.1"/>
</dbReference>
<dbReference type="InterPro" id="IPR052159">
    <property type="entry name" value="Competence_DNA_uptake"/>
</dbReference>
<evidence type="ECO:0000256" key="2">
    <source>
        <dbReference type="ARBA" id="ARBA00022475"/>
    </source>
</evidence>
<organism evidence="8 9">
    <name type="scientific">Acidihalobacter yilgarnensis</name>
    <dbReference type="NCBI Taxonomy" id="2819280"/>
    <lineage>
        <taxon>Bacteria</taxon>
        <taxon>Pseudomonadati</taxon>
        <taxon>Pseudomonadota</taxon>
        <taxon>Gammaproteobacteria</taxon>
        <taxon>Chromatiales</taxon>
        <taxon>Ectothiorhodospiraceae</taxon>
        <taxon>Acidihalobacter</taxon>
    </lineage>
</organism>
<evidence type="ECO:0000256" key="4">
    <source>
        <dbReference type="ARBA" id="ARBA00022989"/>
    </source>
</evidence>
<evidence type="ECO:0000256" key="3">
    <source>
        <dbReference type="ARBA" id="ARBA00022692"/>
    </source>
</evidence>
<dbReference type="Pfam" id="PF03772">
    <property type="entry name" value="Competence"/>
    <property type="match status" value="1"/>
</dbReference>
<dbReference type="AlphaFoldDB" id="A0A1D8INH4"/>
<keyword evidence="9" id="KW-1185">Reference proteome</keyword>